<organism evidence="4 5">
    <name type="scientific">Roseivivax halotolerans</name>
    <dbReference type="NCBI Taxonomy" id="93684"/>
    <lineage>
        <taxon>Bacteria</taxon>
        <taxon>Pseudomonadati</taxon>
        <taxon>Pseudomonadota</taxon>
        <taxon>Alphaproteobacteria</taxon>
        <taxon>Rhodobacterales</taxon>
        <taxon>Roseobacteraceae</taxon>
        <taxon>Roseivivax</taxon>
    </lineage>
</organism>
<keyword evidence="3" id="KW-0560">Oxidoreductase</keyword>
<gene>
    <name evidence="4" type="ORF">SAMN05421853_10362</name>
</gene>
<dbReference type="InterPro" id="IPR003723">
    <property type="entry name" value="Precorrin-6x_reduct"/>
</dbReference>
<evidence type="ECO:0000256" key="2">
    <source>
        <dbReference type="ARBA" id="ARBA00022573"/>
    </source>
</evidence>
<reference evidence="5" key="1">
    <citation type="submission" date="2016-10" db="EMBL/GenBank/DDBJ databases">
        <authorList>
            <person name="Varghese N."/>
            <person name="Submissions S."/>
        </authorList>
    </citation>
    <scope>NUCLEOTIDE SEQUENCE [LARGE SCALE GENOMIC DNA]</scope>
    <source>
        <strain evidence="5">JCM 10271</strain>
    </source>
</reference>
<comment type="pathway">
    <text evidence="1">Cofactor biosynthesis; adenosylcobalamin biosynthesis.</text>
</comment>
<evidence type="ECO:0000256" key="3">
    <source>
        <dbReference type="ARBA" id="ARBA00023002"/>
    </source>
</evidence>
<proteinExistence type="predicted"/>
<evidence type="ECO:0000313" key="4">
    <source>
        <dbReference type="EMBL" id="SFQ25469.1"/>
    </source>
</evidence>
<dbReference type="GO" id="GO:0009236">
    <property type="term" value="P:cobalamin biosynthetic process"/>
    <property type="evidence" value="ECO:0007669"/>
    <property type="project" value="UniProtKB-UniPathway"/>
</dbReference>
<dbReference type="PANTHER" id="PTHR36925">
    <property type="entry name" value="COBALT-PRECORRIN-6A REDUCTASE"/>
    <property type="match status" value="1"/>
</dbReference>
<name>A0A1I5X0I0_9RHOB</name>
<dbReference type="EMBL" id="FOXV01000003">
    <property type="protein sequence ID" value="SFQ25469.1"/>
    <property type="molecule type" value="Genomic_DNA"/>
</dbReference>
<dbReference type="Pfam" id="PF02571">
    <property type="entry name" value="CbiJ"/>
    <property type="match status" value="1"/>
</dbReference>
<dbReference type="UniPathway" id="UPA00148"/>
<dbReference type="STRING" id="93684.SAMN05421853_10362"/>
<dbReference type="AlphaFoldDB" id="A0A1I5X0I0"/>
<dbReference type="Proteomes" id="UP000243106">
    <property type="component" value="Unassembled WGS sequence"/>
</dbReference>
<dbReference type="PANTHER" id="PTHR36925:SF1">
    <property type="entry name" value="COBALT-PRECORRIN-6A REDUCTASE"/>
    <property type="match status" value="1"/>
</dbReference>
<sequence length="216" mass="23460">MNDPAAIIVGSAEGTALLRLCPDAVRLYPEDAVPHGIRALVDARHPMDRAGHWRSWRAANARGLPYLRLERPGYAPRPGDRWIRLRHLRAASALVPRGARVLATTGGEDYAALSRFAHARLFIRRRSGRARPPVQGAVMLPGEGPFTIGSEMALMRRLGIDLLITRDAGGEGSYPKLAAARRLNIPVILIARAPAPPGRRVRTVQEAASWLVSAGS</sequence>
<dbReference type="RefSeq" id="WP_093009791.1">
    <property type="nucleotide sequence ID" value="NZ_FOXV01000003.1"/>
</dbReference>
<keyword evidence="2" id="KW-0169">Cobalamin biosynthesis</keyword>
<protein>
    <submittedName>
        <fullName evidence="4">Precorrin-6A/cobalt-precorrin-6A reductase</fullName>
    </submittedName>
</protein>
<dbReference type="GO" id="GO:0016994">
    <property type="term" value="F:precorrin-6A reductase activity"/>
    <property type="evidence" value="ECO:0007669"/>
    <property type="project" value="InterPro"/>
</dbReference>
<dbReference type="PROSITE" id="PS51014">
    <property type="entry name" value="COBK_CBIJ"/>
    <property type="match status" value="1"/>
</dbReference>
<keyword evidence="5" id="KW-1185">Reference proteome</keyword>
<evidence type="ECO:0000256" key="1">
    <source>
        <dbReference type="ARBA" id="ARBA00004953"/>
    </source>
</evidence>
<evidence type="ECO:0000313" key="5">
    <source>
        <dbReference type="Proteomes" id="UP000243106"/>
    </source>
</evidence>
<accession>A0A1I5X0I0</accession>